<evidence type="ECO:0000256" key="1">
    <source>
        <dbReference type="ARBA" id="ARBA00012493"/>
    </source>
</evidence>
<feature type="domain" description="Integrase catalytic" evidence="20">
    <location>
        <begin position="1157"/>
        <end position="1320"/>
    </location>
</feature>
<dbReference type="InterPro" id="IPR036875">
    <property type="entry name" value="Znf_CCHC_sf"/>
</dbReference>
<dbReference type="InterPro" id="IPR016197">
    <property type="entry name" value="Chromo-like_dom_sf"/>
</dbReference>
<keyword evidence="3" id="KW-0808">Transferase</keyword>
<keyword evidence="5" id="KW-0540">Nuclease</keyword>
<name>A0AAD8JZK5_TARER</name>
<evidence type="ECO:0000256" key="9">
    <source>
        <dbReference type="ARBA" id="ARBA00022801"/>
    </source>
</evidence>
<dbReference type="PROSITE" id="PS50158">
    <property type="entry name" value="ZF_CCHC"/>
    <property type="match status" value="2"/>
</dbReference>
<keyword evidence="10" id="KW-0460">Magnesium</keyword>
<feature type="domain" description="CCHC-type" evidence="18">
    <location>
        <begin position="352"/>
        <end position="367"/>
    </location>
</feature>
<keyword evidence="8" id="KW-0255">Endonuclease</keyword>
<dbReference type="InterPro" id="IPR045358">
    <property type="entry name" value="Ty3_capsid"/>
</dbReference>
<evidence type="ECO:0000256" key="8">
    <source>
        <dbReference type="ARBA" id="ARBA00022759"/>
    </source>
</evidence>
<dbReference type="FunFam" id="3.30.420.10:FF:000032">
    <property type="entry name" value="Retrovirus-related Pol polyprotein from transposon 297-like Protein"/>
    <property type="match status" value="1"/>
</dbReference>
<dbReference type="InterPro" id="IPR021109">
    <property type="entry name" value="Peptidase_aspartic_dom_sf"/>
</dbReference>
<evidence type="ECO:0000256" key="11">
    <source>
        <dbReference type="ARBA" id="ARBA00022908"/>
    </source>
</evidence>
<dbReference type="Pfam" id="PF19259">
    <property type="entry name" value="Ty3_capsid"/>
    <property type="match status" value="1"/>
</dbReference>
<keyword evidence="12" id="KW-0695">RNA-directed DNA polymerase</keyword>
<keyword evidence="2" id="KW-0645">Protease</keyword>
<dbReference type="PANTHER" id="PTHR37984">
    <property type="entry name" value="PROTEIN CBG26694"/>
    <property type="match status" value="1"/>
</dbReference>
<dbReference type="Pfam" id="PF17917">
    <property type="entry name" value="RT_RNaseH"/>
    <property type="match status" value="1"/>
</dbReference>
<keyword evidence="14" id="KW-0238">DNA-binding</keyword>
<dbReference type="SUPFAM" id="SSF50630">
    <property type="entry name" value="Acid proteases"/>
    <property type="match status" value="1"/>
</dbReference>
<dbReference type="GO" id="GO:0006508">
    <property type="term" value="P:proteolysis"/>
    <property type="evidence" value="ECO:0007669"/>
    <property type="project" value="UniProtKB-KW"/>
</dbReference>
<dbReference type="Gene3D" id="3.30.70.270">
    <property type="match status" value="2"/>
</dbReference>
<organism evidence="21 22">
    <name type="scientific">Tagetes erecta</name>
    <name type="common">African marigold</name>
    <dbReference type="NCBI Taxonomy" id="13708"/>
    <lineage>
        <taxon>Eukaryota</taxon>
        <taxon>Viridiplantae</taxon>
        <taxon>Streptophyta</taxon>
        <taxon>Embryophyta</taxon>
        <taxon>Tracheophyta</taxon>
        <taxon>Spermatophyta</taxon>
        <taxon>Magnoliopsida</taxon>
        <taxon>eudicotyledons</taxon>
        <taxon>Gunneridae</taxon>
        <taxon>Pentapetalae</taxon>
        <taxon>asterids</taxon>
        <taxon>campanulids</taxon>
        <taxon>Asterales</taxon>
        <taxon>Asteraceae</taxon>
        <taxon>Asteroideae</taxon>
        <taxon>Heliantheae alliance</taxon>
        <taxon>Tageteae</taxon>
        <taxon>Tagetes</taxon>
    </lineage>
</organism>
<dbReference type="InterPro" id="IPR001584">
    <property type="entry name" value="Integrase_cat-core"/>
</dbReference>
<feature type="compositionally biased region" description="Basic and acidic residues" evidence="17">
    <location>
        <begin position="1"/>
        <end position="10"/>
    </location>
</feature>
<dbReference type="GO" id="GO:0003887">
    <property type="term" value="F:DNA-directed DNA polymerase activity"/>
    <property type="evidence" value="ECO:0007669"/>
    <property type="project" value="UniProtKB-KW"/>
</dbReference>
<dbReference type="GO" id="GO:0006310">
    <property type="term" value="P:DNA recombination"/>
    <property type="evidence" value="ECO:0007669"/>
    <property type="project" value="UniProtKB-KW"/>
</dbReference>
<evidence type="ECO:0000256" key="10">
    <source>
        <dbReference type="ARBA" id="ARBA00022842"/>
    </source>
</evidence>
<accession>A0AAD8JZK5</accession>
<keyword evidence="15" id="KW-0233">DNA recombination</keyword>
<keyword evidence="9" id="KW-0378">Hydrolase</keyword>
<keyword evidence="11" id="KW-0229">DNA integration</keyword>
<evidence type="ECO:0000256" key="4">
    <source>
        <dbReference type="ARBA" id="ARBA00022695"/>
    </source>
</evidence>
<dbReference type="CDD" id="cd00303">
    <property type="entry name" value="retropepsin_like"/>
    <property type="match status" value="1"/>
</dbReference>
<evidence type="ECO:0000313" key="21">
    <source>
        <dbReference type="EMBL" id="KAK1411596.1"/>
    </source>
</evidence>
<dbReference type="InterPro" id="IPR050951">
    <property type="entry name" value="Retrovirus_Pol_polyprotein"/>
</dbReference>
<evidence type="ECO:0000256" key="7">
    <source>
        <dbReference type="ARBA" id="ARBA00022750"/>
    </source>
</evidence>
<protein>
    <recommendedName>
        <fullName evidence="1">RNA-directed DNA polymerase</fullName>
        <ecNumber evidence="1">2.7.7.49</ecNumber>
    </recommendedName>
</protein>
<feature type="domain" description="CCHC-type" evidence="18">
    <location>
        <begin position="332"/>
        <end position="347"/>
    </location>
</feature>
<dbReference type="InterPro" id="IPR036397">
    <property type="entry name" value="RNaseH_sf"/>
</dbReference>
<keyword evidence="7" id="KW-0064">Aspartyl protease</keyword>
<dbReference type="EC" id="2.7.7.49" evidence="1"/>
<dbReference type="GO" id="GO:0015074">
    <property type="term" value="P:DNA integration"/>
    <property type="evidence" value="ECO:0007669"/>
    <property type="project" value="UniProtKB-KW"/>
</dbReference>
<dbReference type="GO" id="GO:0004519">
    <property type="term" value="F:endonuclease activity"/>
    <property type="evidence" value="ECO:0007669"/>
    <property type="project" value="UniProtKB-KW"/>
</dbReference>
<dbReference type="CDD" id="cd01647">
    <property type="entry name" value="RT_LTR"/>
    <property type="match status" value="1"/>
</dbReference>
<evidence type="ECO:0000256" key="15">
    <source>
        <dbReference type="ARBA" id="ARBA00023172"/>
    </source>
</evidence>
<evidence type="ECO:0000256" key="17">
    <source>
        <dbReference type="SAM" id="MobiDB-lite"/>
    </source>
</evidence>
<dbReference type="Gene3D" id="3.10.10.10">
    <property type="entry name" value="HIV Type 1 Reverse Transcriptase, subunit A, domain 1"/>
    <property type="match status" value="1"/>
</dbReference>
<dbReference type="Pfam" id="PF00098">
    <property type="entry name" value="zf-CCHC"/>
    <property type="match status" value="2"/>
</dbReference>
<evidence type="ECO:0000256" key="16">
    <source>
        <dbReference type="PROSITE-ProRule" id="PRU00047"/>
    </source>
</evidence>
<dbReference type="GO" id="GO:0003964">
    <property type="term" value="F:RNA-directed DNA polymerase activity"/>
    <property type="evidence" value="ECO:0007669"/>
    <property type="project" value="UniProtKB-KW"/>
</dbReference>
<dbReference type="SUPFAM" id="SSF56672">
    <property type="entry name" value="DNA/RNA polymerases"/>
    <property type="match status" value="1"/>
</dbReference>
<dbReference type="InterPro" id="IPR041373">
    <property type="entry name" value="RT_RNaseH"/>
</dbReference>
<dbReference type="GO" id="GO:0004190">
    <property type="term" value="F:aspartic-type endopeptidase activity"/>
    <property type="evidence" value="ECO:0007669"/>
    <property type="project" value="UniProtKB-KW"/>
</dbReference>
<dbReference type="PANTHER" id="PTHR37984:SF5">
    <property type="entry name" value="PROTEIN NYNRIN-LIKE"/>
    <property type="match status" value="1"/>
</dbReference>
<dbReference type="FunFam" id="3.10.20.370:FF:000001">
    <property type="entry name" value="Retrovirus-related Pol polyprotein from transposon 17.6-like protein"/>
    <property type="match status" value="1"/>
</dbReference>
<keyword evidence="13" id="KW-0239">DNA-directed DNA polymerase</keyword>
<dbReference type="Gene3D" id="1.10.340.70">
    <property type="match status" value="1"/>
</dbReference>
<dbReference type="Proteomes" id="UP001229421">
    <property type="component" value="Unassembled WGS sequence"/>
</dbReference>
<evidence type="ECO:0000256" key="6">
    <source>
        <dbReference type="ARBA" id="ARBA00022723"/>
    </source>
</evidence>
<dbReference type="InterPro" id="IPR056924">
    <property type="entry name" value="SH3_Tf2-1"/>
</dbReference>
<evidence type="ECO:0000313" key="22">
    <source>
        <dbReference type="Proteomes" id="UP001229421"/>
    </source>
</evidence>
<evidence type="ECO:0000256" key="13">
    <source>
        <dbReference type="ARBA" id="ARBA00022932"/>
    </source>
</evidence>
<dbReference type="GO" id="GO:0003677">
    <property type="term" value="F:DNA binding"/>
    <property type="evidence" value="ECO:0007669"/>
    <property type="project" value="UniProtKB-KW"/>
</dbReference>
<evidence type="ECO:0000256" key="12">
    <source>
        <dbReference type="ARBA" id="ARBA00022918"/>
    </source>
</evidence>
<feature type="domain" description="Reverse transcriptase" evidence="19">
    <location>
        <begin position="635"/>
        <end position="814"/>
    </location>
</feature>
<evidence type="ECO:0000256" key="3">
    <source>
        <dbReference type="ARBA" id="ARBA00022679"/>
    </source>
</evidence>
<dbReference type="Pfam" id="PF17921">
    <property type="entry name" value="Integrase_H2C2"/>
    <property type="match status" value="1"/>
</dbReference>
<evidence type="ECO:0000256" key="14">
    <source>
        <dbReference type="ARBA" id="ARBA00023125"/>
    </source>
</evidence>
<dbReference type="InterPro" id="IPR041588">
    <property type="entry name" value="Integrase_H2C2"/>
</dbReference>
<keyword evidence="4" id="KW-0548">Nucleotidyltransferase</keyword>
<dbReference type="Pfam" id="PF24626">
    <property type="entry name" value="SH3_Tf2-1"/>
    <property type="match status" value="1"/>
</dbReference>
<comment type="caution">
    <text evidence="21">The sequence shown here is derived from an EMBL/GenBank/DDBJ whole genome shotgun (WGS) entry which is preliminary data.</text>
</comment>
<dbReference type="PROSITE" id="PS50994">
    <property type="entry name" value="INTEGRASE"/>
    <property type="match status" value="1"/>
</dbReference>
<evidence type="ECO:0000259" key="19">
    <source>
        <dbReference type="PROSITE" id="PS50878"/>
    </source>
</evidence>
<dbReference type="SMART" id="SM00343">
    <property type="entry name" value="ZnF_C2HC"/>
    <property type="match status" value="2"/>
</dbReference>
<dbReference type="Gene3D" id="2.40.70.10">
    <property type="entry name" value="Acid Proteases"/>
    <property type="match status" value="1"/>
</dbReference>
<dbReference type="SUPFAM" id="SSF54160">
    <property type="entry name" value="Chromo domain-like"/>
    <property type="match status" value="1"/>
</dbReference>
<dbReference type="EMBL" id="JAUHHV010000010">
    <property type="protein sequence ID" value="KAK1411596.1"/>
    <property type="molecule type" value="Genomic_DNA"/>
</dbReference>
<dbReference type="InterPro" id="IPR012337">
    <property type="entry name" value="RNaseH-like_sf"/>
</dbReference>
<keyword evidence="16" id="KW-0862">Zinc</keyword>
<evidence type="ECO:0000259" key="20">
    <source>
        <dbReference type="PROSITE" id="PS50994"/>
    </source>
</evidence>
<reference evidence="21" key="1">
    <citation type="journal article" date="2023" name="bioRxiv">
        <title>Improved chromosome-level genome assembly for marigold (Tagetes erecta).</title>
        <authorList>
            <person name="Jiang F."/>
            <person name="Yuan L."/>
            <person name="Wang S."/>
            <person name="Wang H."/>
            <person name="Xu D."/>
            <person name="Wang A."/>
            <person name="Fan W."/>
        </authorList>
    </citation>
    <scope>NUCLEOTIDE SEQUENCE</scope>
    <source>
        <strain evidence="21">WSJ</strain>
        <tissue evidence="21">Leaf</tissue>
    </source>
</reference>
<dbReference type="Pfam" id="PF00078">
    <property type="entry name" value="RVT_1"/>
    <property type="match status" value="1"/>
</dbReference>
<evidence type="ECO:0000256" key="5">
    <source>
        <dbReference type="ARBA" id="ARBA00022722"/>
    </source>
</evidence>
<dbReference type="InterPro" id="IPR000477">
    <property type="entry name" value="RT_dom"/>
</dbReference>
<keyword evidence="22" id="KW-1185">Reference proteome</keyword>
<dbReference type="InterPro" id="IPR001878">
    <property type="entry name" value="Znf_CCHC"/>
</dbReference>
<dbReference type="Gene3D" id="4.10.60.10">
    <property type="entry name" value="Zinc finger, CCHC-type"/>
    <property type="match status" value="1"/>
</dbReference>
<dbReference type="SUPFAM" id="SSF57756">
    <property type="entry name" value="Retrovirus zinc finger-like domains"/>
    <property type="match status" value="1"/>
</dbReference>
<evidence type="ECO:0000256" key="2">
    <source>
        <dbReference type="ARBA" id="ARBA00022670"/>
    </source>
</evidence>
<dbReference type="PROSITE" id="PS50878">
    <property type="entry name" value="RT_POL"/>
    <property type="match status" value="1"/>
</dbReference>
<dbReference type="Gene3D" id="3.10.20.370">
    <property type="match status" value="1"/>
</dbReference>
<sequence>MTTSHPEKGTLVEGEGSHQSSSDETHGPIRNEAHFEDDIIKKRINEELGKALETTLPFVIAQVSSNVKMIVKEVLENQSNGRTTTADEKQADPIPESGKVGCTYKEFSVCNPTPFRGTTDPIASQRWITEVEGAFETSHCDPKDFVIYASNLLKGRSRDWWQVLKAQKGQNKINEMTWDEFKVIFLKQFCPQASVDKIAEEFLHMAQTTESVEEITGLFFDKLQFCPYMMLSERMKINRYHNMLKKEIREFINPSKCETLEEIINWAREREAELNRPVTVGEKRRVESYNIPSKKSKMGGSFKKPEQRSGIHQCNVCGRNHPGECRLKYMYCYKCGKMGHTSPMCPSPINVCYNCNRPGHLRSQCPQLQRGDGNKMYHKPVQAIGGIKKEESSNARGRAFQITAEEAKVIPDVVTGTFPINNFPAHVLFDSGASYSFVSRDFSNSFKLPTIKLINPLVIEIADSKRLIVWDVYPNCHLEIEGEVYLINLIPIVLGEFDVVIGMDWLSCHHANIVCDQKIIHLSTPSGKKISVYGEKKSKISFCSMMKAKKYLTHGCKAFLAYVVDKSREEIKLEDVPVVREFPDVFPDDLPGIPPEREVEFRIDLIPGAKPIAKAPYRLAPTEMQELMSQLQELLEKGFIRPSMSPWGAPILFVKKKDGSMRMCIDYRELNKVTIKNRYPLPRIDDLFDQLQGASWFSKIDLRSGYHQLKVRDEDIPKTAFRTRYGHFEFVVMSFGLTNAPAAFMDLMNRVCRPMLDRSVIVFIDDILIYSRSKDDHARHLREVLEVLRKEKLYAKFSKCAFWLREVQFLGHVINASGILVDPAKVEAVMKWSPPKTPTEVRSFLGLAGYYRRFIQDFSKIASPLTKLTRKDIIFTWGKEQEDAFQVLKKKLTQAPVLVLPEGPEDLVIYCDASYQGLGCVLMQRGKVIAYASRQLKPNEVNYPTHDLELAAVVFALKIWRHYLYGVKCTIYTDHKSLKYFFDQKDLNMRQRRWLELVKDYDCEILYHPGKANVVADALSRKEACPPIRVKSLRMTITSDLFERIKVAQTEALKEENWKRERIVGQVKDLDENVSGVKTRFGRVWIPNTCDVKGLLLDESHKSKYSIHPGATKMYYDLRVNYWWPGMKRDIVKYVEKCLTCLQVKAEHQKPYGKIQPLEIPKWKWEHITMDLITKLPKTTKGFDAIWVIVDRLTKSAHFLPIKECYSSESMAEVYIKEVISRHGVPVTIVSDRDTRFTSRFWRKFQDELGTRLLISTAYHPQTDGQSERTIQTLEDMLRACIIDFGGSWEKYLPLTEFSYNNSYHSSIKMSPYEMLYGRKCRTPICWGEVGQRELGNNEVVKATVEKIDIIRTHLKAAQDRQKSYADRRRRPIEFHVGDQVMLKVSPWKGVIRFRKRGKLSPRFIGPFKIIARVGNVAYRLELPEELTGIHNTFHVSYLRKCLADETSYVPLNDIEVDDKLNYVEEPVRIIDRKVKQLRNKVINQVKVQWKHRKGSDATWESEDEMRNYYPHLFYM</sequence>
<dbReference type="Gene3D" id="3.30.420.10">
    <property type="entry name" value="Ribonuclease H-like superfamily/Ribonuclease H"/>
    <property type="match status" value="1"/>
</dbReference>
<dbReference type="InterPro" id="IPR043502">
    <property type="entry name" value="DNA/RNA_pol_sf"/>
</dbReference>
<dbReference type="GO" id="GO:0008270">
    <property type="term" value="F:zinc ion binding"/>
    <property type="evidence" value="ECO:0007669"/>
    <property type="project" value="UniProtKB-KW"/>
</dbReference>
<dbReference type="Pfam" id="PF08284">
    <property type="entry name" value="RVP_2"/>
    <property type="match status" value="1"/>
</dbReference>
<feature type="compositionally biased region" description="Basic and acidic residues" evidence="17">
    <location>
        <begin position="21"/>
        <end position="34"/>
    </location>
</feature>
<evidence type="ECO:0000259" key="18">
    <source>
        <dbReference type="PROSITE" id="PS50158"/>
    </source>
</evidence>
<keyword evidence="16" id="KW-0863">Zinc-finger</keyword>
<dbReference type="FunFam" id="3.30.70.270:FF:000026">
    <property type="entry name" value="Transposon Ty3-G Gag-Pol polyprotein"/>
    <property type="match status" value="1"/>
</dbReference>
<dbReference type="SUPFAM" id="SSF53098">
    <property type="entry name" value="Ribonuclease H-like"/>
    <property type="match status" value="1"/>
</dbReference>
<proteinExistence type="predicted"/>
<dbReference type="CDD" id="cd09274">
    <property type="entry name" value="RNase_HI_RT_Ty3"/>
    <property type="match status" value="1"/>
</dbReference>
<feature type="region of interest" description="Disordered" evidence="17">
    <location>
        <begin position="1"/>
        <end position="34"/>
    </location>
</feature>
<gene>
    <name evidence="21" type="ORF">QVD17_38151</name>
</gene>
<dbReference type="InterPro" id="IPR043128">
    <property type="entry name" value="Rev_trsase/Diguanyl_cyclase"/>
</dbReference>
<keyword evidence="6" id="KW-0479">Metal-binding</keyword>